<keyword evidence="1" id="KW-0472">Membrane</keyword>
<keyword evidence="1" id="KW-0812">Transmembrane</keyword>
<comment type="caution">
    <text evidence="2">The sequence shown here is derived from an EMBL/GenBank/DDBJ whole genome shotgun (WGS) entry which is preliminary data.</text>
</comment>
<gene>
    <name evidence="2" type="ORF">LCGC14_2362530</name>
</gene>
<reference evidence="2" key="1">
    <citation type="journal article" date="2015" name="Nature">
        <title>Complex archaea that bridge the gap between prokaryotes and eukaryotes.</title>
        <authorList>
            <person name="Spang A."/>
            <person name="Saw J.H."/>
            <person name="Jorgensen S.L."/>
            <person name="Zaremba-Niedzwiedzka K."/>
            <person name="Martijn J."/>
            <person name="Lind A.E."/>
            <person name="van Eijk R."/>
            <person name="Schleper C."/>
            <person name="Guy L."/>
            <person name="Ettema T.J."/>
        </authorList>
    </citation>
    <scope>NUCLEOTIDE SEQUENCE</scope>
</reference>
<feature type="non-terminal residue" evidence="2">
    <location>
        <position position="33"/>
    </location>
</feature>
<sequence length="33" mass="3627">MKEMIKKIDVAGFILILLIVGFLAGFVEAGFWG</sequence>
<evidence type="ECO:0000256" key="1">
    <source>
        <dbReference type="SAM" id="Phobius"/>
    </source>
</evidence>
<dbReference type="EMBL" id="LAZR01034644">
    <property type="protein sequence ID" value="KKL44757.1"/>
    <property type="molecule type" value="Genomic_DNA"/>
</dbReference>
<evidence type="ECO:0000313" key="2">
    <source>
        <dbReference type="EMBL" id="KKL44757.1"/>
    </source>
</evidence>
<protein>
    <submittedName>
        <fullName evidence="2">Uncharacterized protein</fullName>
    </submittedName>
</protein>
<feature type="transmembrane region" description="Helical" evidence="1">
    <location>
        <begin position="12"/>
        <end position="32"/>
    </location>
</feature>
<organism evidence="2">
    <name type="scientific">marine sediment metagenome</name>
    <dbReference type="NCBI Taxonomy" id="412755"/>
    <lineage>
        <taxon>unclassified sequences</taxon>
        <taxon>metagenomes</taxon>
        <taxon>ecological metagenomes</taxon>
    </lineage>
</organism>
<keyword evidence="1" id="KW-1133">Transmembrane helix</keyword>
<dbReference type="AlphaFoldDB" id="A0A0F9F136"/>
<accession>A0A0F9F136</accession>
<proteinExistence type="predicted"/>
<name>A0A0F9F136_9ZZZZ</name>